<gene>
    <name evidence="2" type="ORF">ERS007657_03990</name>
</gene>
<name>A0A654U6G4_MYCTX</name>
<dbReference type="Proteomes" id="UP000046680">
    <property type="component" value="Unassembled WGS sequence"/>
</dbReference>
<evidence type="ECO:0000313" key="3">
    <source>
        <dbReference type="Proteomes" id="UP000046680"/>
    </source>
</evidence>
<sequence>MQNLAHRDDIGRRQRVGQKVTGARLHPLTQTLGCQLASSDLGHRGQVEADALQVRVSRRDDS</sequence>
<protein>
    <submittedName>
        <fullName evidence="2">Uncharacterized protein</fullName>
    </submittedName>
</protein>
<accession>A0A654U6G4</accession>
<feature type="compositionally biased region" description="Basic and acidic residues" evidence="1">
    <location>
        <begin position="1"/>
        <end position="12"/>
    </location>
</feature>
<evidence type="ECO:0000313" key="2">
    <source>
        <dbReference type="EMBL" id="CFS09576.1"/>
    </source>
</evidence>
<dbReference type="AlphaFoldDB" id="A0A654U6G4"/>
<evidence type="ECO:0000256" key="1">
    <source>
        <dbReference type="SAM" id="MobiDB-lite"/>
    </source>
</evidence>
<feature type="region of interest" description="Disordered" evidence="1">
    <location>
        <begin position="1"/>
        <end position="22"/>
    </location>
</feature>
<reference evidence="2 3" key="1">
    <citation type="submission" date="2015-03" db="EMBL/GenBank/DDBJ databases">
        <authorList>
            <consortium name="Pathogen Informatics"/>
        </authorList>
    </citation>
    <scope>NUCLEOTIDE SEQUENCE [LARGE SCALE GENOMIC DNA]</scope>
    <source>
        <strain evidence="2 3">C09601061</strain>
    </source>
</reference>
<organism evidence="2 3">
    <name type="scientific">Mycobacterium tuberculosis</name>
    <dbReference type="NCBI Taxonomy" id="1773"/>
    <lineage>
        <taxon>Bacteria</taxon>
        <taxon>Bacillati</taxon>
        <taxon>Actinomycetota</taxon>
        <taxon>Actinomycetes</taxon>
        <taxon>Mycobacteriales</taxon>
        <taxon>Mycobacteriaceae</taxon>
        <taxon>Mycobacterium</taxon>
        <taxon>Mycobacterium tuberculosis complex</taxon>
    </lineage>
</organism>
<proteinExistence type="predicted"/>
<dbReference type="EMBL" id="CGCX01002263">
    <property type="protein sequence ID" value="CFS09576.1"/>
    <property type="molecule type" value="Genomic_DNA"/>
</dbReference>